<dbReference type="Proteomes" id="UP001157502">
    <property type="component" value="Chromosome 30"/>
</dbReference>
<evidence type="ECO:0000313" key="2">
    <source>
        <dbReference type="Proteomes" id="UP001157502"/>
    </source>
</evidence>
<organism evidence="1 2">
    <name type="scientific">Dallia pectoralis</name>
    <name type="common">Alaska blackfish</name>
    <dbReference type="NCBI Taxonomy" id="75939"/>
    <lineage>
        <taxon>Eukaryota</taxon>
        <taxon>Metazoa</taxon>
        <taxon>Chordata</taxon>
        <taxon>Craniata</taxon>
        <taxon>Vertebrata</taxon>
        <taxon>Euteleostomi</taxon>
        <taxon>Actinopterygii</taxon>
        <taxon>Neopterygii</taxon>
        <taxon>Teleostei</taxon>
        <taxon>Protacanthopterygii</taxon>
        <taxon>Esociformes</taxon>
        <taxon>Umbridae</taxon>
        <taxon>Dallia</taxon>
    </lineage>
</organism>
<reference evidence="1" key="1">
    <citation type="submission" date="2021-05" db="EMBL/GenBank/DDBJ databases">
        <authorList>
            <person name="Pan Q."/>
            <person name="Jouanno E."/>
            <person name="Zahm M."/>
            <person name="Klopp C."/>
            <person name="Cabau C."/>
            <person name="Louis A."/>
            <person name="Berthelot C."/>
            <person name="Parey E."/>
            <person name="Roest Crollius H."/>
            <person name="Montfort J."/>
            <person name="Robinson-Rechavi M."/>
            <person name="Bouchez O."/>
            <person name="Lampietro C."/>
            <person name="Lopez Roques C."/>
            <person name="Donnadieu C."/>
            <person name="Postlethwait J."/>
            <person name="Bobe J."/>
            <person name="Dillon D."/>
            <person name="Chandos A."/>
            <person name="von Hippel F."/>
            <person name="Guiguen Y."/>
        </authorList>
    </citation>
    <scope>NUCLEOTIDE SEQUENCE</scope>
    <source>
        <strain evidence="1">YG-Jan2019</strain>
    </source>
</reference>
<comment type="caution">
    <text evidence="1">The sequence shown here is derived from an EMBL/GenBank/DDBJ whole genome shotgun (WGS) entry which is preliminary data.</text>
</comment>
<keyword evidence="2" id="KW-1185">Reference proteome</keyword>
<gene>
    <name evidence="1" type="ORF">DPEC_G00313680</name>
</gene>
<accession>A0ACC2FBW9</accession>
<sequence length="653" mass="72422">MFQVITRSTPVTRLLASRGSVLVEAVRGRKSRNDPKAKSKLGRIKTPPPVDPVEMVVLTERFKEYDLIMRALRLEFKEEMLRKRYEAEVGSLAEERAKQEETEHRSLMAWNQEENLRMLKIRELRVRKEMDEANQRKTEAAILRQQALEDFVKEKEEDIIRLHEEAKTFITLENLDQRIDEALDNPNNYNFAIDKDGRVVKRTVLHGLLSMSSYGPLLRILGRKTWEHLRIYSVFTGPIPLRSASVSASGTVGVNRPFTGHAKQSNVNSVRTEGGWDHGSQQTSLKSLAFCLGLGCAAFLHFSGDKKSERRVIFRGSVLDRVLPLAHCASPFKPDTPRYKYNFIADVVEKSTPAVVYIEIVGRHPFSGRDVAISNGSGFIVSSDGLIVTNAHVVANKRGVRVKLTNGDTYNAAVQDVDQVADIATIKINAKHPLPTLSLGLSSEVRQGEFVVAMGSPFALRNTITSGIVSSVQRGSKELGLSNSNMDYIQTDAAIDFGNSGGPLINLDGEVIGINTMKVTAGISFAIPSDHVKHFLSQASDKRKTLSGQTDSQRRYIGVMMLTLTSSIIAELKMRDPSFPDVTHGILIHRVIIGSPANRAGMKAGDIVLEINGSKVNTAEEIYNAVRTSDSITMVIRRGHDLLMLHMTPELTE</sequence>
<dbReference type="EMBL" id="CM055757">
    <property type="protein sequence ID" value="KAJ7988870.1"/>
    <property type="molecule type" value="Genomic_DNA"/>
</dbReference>
<name>A0ACC2FBW9_DALPE</name>
<evidence type="ECO:0000313" key="1">
    <source>
        <dbReference type="EMBL" id="KAJ7988870.1"/>
    </source>
</evidence>
<protein>
    <submittedName>
        <fullName evidence="1">Uncharacterized protein</fullName>
    </submittedName>
</protein>
<proteinExistence type="predicted"/>